<dbReference type="AlphaFoldDB" id="A0A1V3JR58"/>
<dbReference type="STRING" id="1907939.BKL49_04280"/>
<evidence type="ECO:0000313" key="3">
    <source>
        <dbReference type="Proteomes" id="UP000188602"/>
    </source>
</evidence>
<sequence length="307" mass="34267">MDKFKKSELLNALDQAFKKEFSGGLSLVTPQWAEVAMKVSSSTETNTYGWLGHFPKLQEWVGKRRLRKMQAQGMQVTNKLFESTVAIPRTNIEDDQVGLFSPMVKQMGQSAAELPDDLVFGLLKQGKSMLCYDGQNFFDDDHPVYAEVDGTGNQTTQSNITKGTAAGKPAFYVLDTTNSIKPLIWQERTRPEIETKFDPSKSDTVFMEDQYVWGVRARGNAGFAFWQLAHRVEDSELTEQVLMDVIAKMKSLKGDGGKLLNIRPNVLLVPPSLEYAAKKMLEADIINGTSNVLKGTLKVMVSTQIVE</sequence>
<reference evidence="2 3" key="1">
    <citation type="submission" date="2016-10" db="EMBL/GenBank/DDBJ databases">
        <title>Rodentibacter gen. nov. and new species.</title>
        <authorList>
            <person name="Christensen H."/>
        </authorList>
    </citation>
    <scope>NUCLEOTIDE SEQUENCE [LARGE SCALE GENOMIC DNA]</scope>
    <source>
        <strain evidence="2 3">Ac151</strain>
    </source>
</reference>
<dbReference type="RefSeq" id="WP_077423390.1">
    <property type="nucleotide sequence ID" value="NZ_MLHQ01000010.1"/>
</dbReference>
<dbReference type="InterPro" id="IPR018774">
    <property type="entry name" value="Phage_Mu_GpT"/>
</dbReference>
<proteinExistence type="predicted"/>
<comment type="caution">
    <text evidence="2">The sequence shown here is derived from an EMBL/GenBank/DDBJ whole genome shotgun (WGS) entry which is preliminary data.</text>
</comment>
<feature type="domain" description="Bacteriophage Mu GpT" evidence="1">
    <location>
        <begin position="10"/>
        <end position="304"/>
    </location>
</feature>
<keyword evidence="3" id="KW-1185">Reference proteome</keyword>
<dbReference type="Pfam" id="PF10124">
    <property type="entry name" value="Mu-like_gpT"/>
    <property type="match status" value="1"/>
</dbReference>
<protein>
    <submittedName>
        <fullName evidence="2">Head protein</fullName>
    </submittedName>
</protein>
<evidence type="ECO:0000313" key="2">
    <source>
        <dbReference type="EMBL" id="OOF59297.1"/>
    </source>
</evidence>
<gene>
    <name evidence="2" type="ORF">BKL49_04280</name>
</gene>
<dbReference type="Proteomes" id="UP000188602">
    <property type="component" value="Unassembled WGS sequence"/>
</dbReference>
<dbReference type="EMBL" id="MLHQ01000010">
    <property type="protein sequence ID" value="OOF59297.1"/>
    <property type="molecule type" value="Genomic_DNA"/>
</dbReference>
<dbReference type="OrthoDB" id="9804833at2"/>
<accession>A0A1V3JR58</accession>
<evidence type="ECO:0000259" key="1">
    <source>
        <dbReference type="Pfam" id="PF10124"/>
    </source>
</evidence>
<organism evidence="2 3">
    <name type="scientific">Rodentibacter myodis</name>
    <dbReference type="NCBI Taxonomy" id="1907939"/>
    <lineage>
        <taxon>Bacteria</taxon>
        <taxon>Pseudomonadati</taxon>
        <taxon>Pseudomonadota</taxon>
        <taxon>Gammaproteobacteria</taxon>
        <taxon>Pasteurellales</taxon>
        <taxon>Pasteurellaceae</taxon>
        <taxon>Rodentibacter</taxon>
    </lineage>
</organism>
<name>A0A1V3JR58_9PAST</name>